<dbReference type="EMBL" id="JACOOT010000019">
    <property type="protein sequence ID" value="MBC5651174.1"/>
    <property type="molecule type" value="Genomic_DNA"/>
</dbReference>
<dbReference type="Gene3D" id="3.20.80.10">
    <property type="entry name" value="Regulatory factor, effector binding domain"/>
    <property type="match status" value="1"/>
</dbReference>
<gene>
    <name evidence="2" type="ORF">H8S54_08650</name>
</gene>
<evidence type="ECO:0000259" key="1">
    <source>
        <dbReference type="Pfam" id="PF06445"/>
    </source>
</evidence>
<protein>
    <submittedName>
        <fullName evidence="2">GyrI-like domain-containing protein</fullName>
    </submittedName>
</protein>
<dbReference type="Proteomes" id="UP000652847">
    <property type="component" value="Unassembled WGS sequence"/>
</dbReference>
<dbReference type="AlphaFoldDB" id="A0A8I0A9R7"/>
<evidence type="ECO:0000313" key="3">
    <source>
        <dbReference type="Proteomes" id="UP000652847"/>
    </source>
</evidence>
<comment type="caution">
    <text evidence="2">The sequence shown here is derived from an EMBL/GenBank/DDBJ whole genome shotgun (WGS) entry which is preliminary data.</text>
</comment>
<dbReference type="SUPFAM" id="SSF55136">
    <property type="entry name" value="Probable bacterial effector-binding domain"/>
    <property type="match status" value="1"/>
</dbReference>
<keyword evidence="3" id="KW-1185">Reference proteome</keyword>
<evidence type="ECO:0000313" key="2">
    <source>
        <dbReference type="EMBL" id="MBC5651174.1"/>
    </source>
</evidence>
<organism evidence="2 3">
    <name type="scientific">Blautia segnis</name>
    <dbReference type="NCBI Taxonomy" id="2763030"/>
    <lineage>
        <taxon>Bacteria</taxon>
        <taxon>Bacillati</taxon>
        <taxon>Bacillota</taxon>
        <taxon>Clostridia</taxon>
        <taxon>Lachnospirales</taxon>
        <taxon>Lachnospiraceae</taxon>
        <taxon>Blautia</taxon>
    </lineage>
</organism>
<accession>A0A8I0A9R7</accession>
<dbReference type="RefSeq" id="WP_021926962.1">
    <property type="nucleotide sequence ID" value="NZ_JACOOT010000019.1"/>
</dbReference>
<proteinExistence type="predicted"/>
<feature type="domain" description="GyrI-like small molecule binding" evidence="1">
    <location>
        <begin position="1"/>
        <end position="65"/>
    </location>
</feature>
<name>A0A8I0A9R7_9FIRM</name>
<reference evidence="2 3" key="1">
    <citation type="submission" date="2020-08" db="EMBL/GenBank/DDBJ databases">
        <title>Genome public.</title>
        <authorList>
            <person name="Liu C."/>
            <person name="Sun Q."/>
        </authorList>
    </citation>
    <scope>NUCLEOTIDE SEQUENCE [LARGE SCALE GENOMIC DNA]</scope>
    <source>
        <strain evidence="2 3">BX17</strain>
    </source>
</reference>
<dbReference type="InterPro" id="IPR029442">
    <property type="entry name" value="GyrI-like"/>
</dbReference>
<dbReference type="InterPro" id="IPR011256">
    <property type="entry name" value="Reg_factor_effector_dom_sf"/>
</dbReference>
<sequence length="78" mass="8729">MPETLCVSIRFRGSHGEAPAQYEKLLKYINDHNLQVTGFSREITMIDYGLTSDTEKFVTEISIPVVAVNERIPGSNSL</sequence>
<dbReference type="Pfam" id="PF06445">
    <property type="entry name" value="GyrI-like"/>
    <property type="match status" value="1"/>
</dbReference>